<dbReference type="Pfam" id="PF04326">
    <property type="entry name" value="SLFN_AlbA_2"/>
    <property type="match status" value="1"/>
</dbReference>
<sequence length="264" mass="29943">MDGKSSMGDSGSLPATMLVVGEEVRIDEDYNNEFKMHTRNFINELPRRMQGIDNGRVVRTTQPNSKTICAFLNSDGGSIYLGISDSGHVVGLRMTQSLIDHFYFSLYECLKRFTPKVPTELIKVALLPVKDTDDGTLDHLKTEQDEDHLSDDEFINQFNSNAQTKCHTIGLPYCSCENSLKLEHSDLYVIVIKVSKGAPGVVYQNEEGLAYYRRNGSNRMLMFDDLARDAEREARSLNPLAPRLPSWFDDVCRNPKKEQKIIRL</sequence>
<dbReference type="EMBL" id="LIAE01007046">
    <property type="protein sequence ID" value="PAV82437.1"/>
    <property type="molecule type" value="Genomic_DNA"/>
</dbReference>
<dbReference type="InterPro" id="IPR038461">
    <property type="entry name" value="Schlafen_AlbA_2_dom_sf"/>
</dbReference>
<dbReference type="AlphaFoldDB" id="A0A2A2L8R4"/>
<dbReference type="OrthoDB" id="10259112at2759"/>
<dbReference type="InterPro" id="IPR007421">
    <property type="entry name" value="Schlafen_AlbA_2_dom"/>
</dbReference>
<organism evidence="2 3">
    <name type="scientific">Diploscapter pachys</name>
    <dbReference type="NCBI Taxonomy" id="2018661"/>
    <lineage>
        <taxon>Eukaryota</taxon>
        <taxon>Metazoa</taxon>
        <taxon>Ecdysozoa</taxon>
        <taxon>Nematoda</taxon>
        <taxon>Chromadorea</taxon>
        <taxon>Rhabditida</taxon>
        <taxon>Rhabditina</taxon>
        <taxon>Rhabditomorpha</taxon>
        <taxon>Rhabditoidea</taxon>
        <taxon>Rhabditidae</taxon>
        <taxon>Diploscapter</taxon>
    </lineage>
</organism>
<dbReference type="STRING" id="2018661.A0A2A2L8R4"/>
<name>A0A2A2L8R4_9BILA</name>
<evidence type="ECO:0000259" key="1">
    <source>
        <dbReference type="Pfam" id="PF04326"/>
    </source>
</evidence>
<gene>
    <name evidence="2" type="ORF">WR25_27259</name>
</gene>
<protein>
    <recommendedName>
        <fullName evidence="1">Schlafen AlbA-2 domain-containing protein</fullName>
    </recommendedName>
</protein>
<feature type="domain" description="Schlafen AlbA-2" evidence="1">
    <location>
        <begin position="64"/>
        <end position="125"/>
    </location>
</feature>
<evidence type="ECO:0000313" key="2">
    <source>
        <dbReference type="EMBL" id="PAV82437.1"/>
    </source>
</evidence>
<reference evidence="2 3" key="1">
    <citation type="journal article" date="2017" name="Curr. Biol.">
        <title>Genome architecture and evolution of a unichromosomal asexual nematode.</title>
        <authorList>
            <person name="Fradin H."/>
            <person name="Zegar C."/>
            <person name="Gutwein M."/>
            <person name="Lucas J."/>
            <person name="Kovtun M."/>
            <person name="Corcoran D."/>
            <person name="Baugh L.R."/>
            <person name="Kiontke K."/>
            <person name="Gunsalus K."/>
            <person name="Fitch D.H."/>
            <person name="Piano F."/>
        </authorList>
    </citation>
    <scope>NUCLEOTIDE SEQUENCE [LARGE SCALE GENOMIC DNA]</scope>
    <source>
        <strain evidence="2">PF1309</strain>
    </source>
</reference>
<dbReference type="Proteomes" id="UP000218231">
    <property type="component" value="Unassembled WGS sequence"/>
</dbReference>
<dbReference type="PANTHER" id="PTHR12155">
    <property type="entry name" value="SCHLAFEN"/>
    <property type="match status" value="1"/>
</dbReference>
<keyword evidence="3" id="KW-1185">Reference proteome</keyword>
<evidence type="ECO:0000313" key="3">
    <source>
        <dbReference type="Proteomes" id="UP000218231"/>
    </source>
</evidence>
<accession>A0A2A2L8R4</accession>
<dbReference type="Gene3D" id="3.30.950.30">
    <property type="entry name" value="Schlafen, AAA domain"/>
    <property type="match status" value="1"/>
</dbReference>
<proteinExistence type="predicted"/>
<dbReference type="PANTHER" id="PTHR12155:SF41">
    <property type="entry name" value="SCHLAFEN ALBA-2 DOMAIN-CONTAINING PROTEIN"/>
    <property type="match status" value="1"/>
</dbReference>
<comment type="caution">
    <text evidence="2">The sequence shown here is derived from an EMBL/GenBank/DDBJ whole genome shotgun (WGS) entry which is preliminary data.</text>
</comment>
<dbReference type="InterPro" id="IPR029684">
    <property type="entry name" value="Schlafen"/>
</dbReference>